<dbReference type="PANTHER" id="PTHR14911">
    <property type="entry name" value="THUMP DOMAIN-CONTAINING"/>
    <property type="match status" value="1"/>
</dbReference>
<evidence type="ECO:0000313" key="2">
    <source>
        <dbReference type="EMBL" id="TCC04208.1"/>
    </source>
</evidence>
<evidence type="ECO:0000259" key="1">
    <source>
        <dbReference type="Pfam" id="PF01170"/>
    </source>
</evidence>
<organism evidence="2 3">
    <name type="scientific">Kribbella soli</name>
    <dbReference type="NCBI Taxonomy" id="1124743"/>
    <lineage>
        <taxon>Bacteria</taxon>
        <taxon>Bacillati</taxon>
        <taxon>Actinomycetota</taxon>
        <taxon>Actinomycetes</taxon>
        <taxon>Propionibacteriales</taxon>
        <taxon>Kribbellaceae</taxon>
        <taxon>Kribbella</taxon>
    </lineage>
</organism>
<sequence length="333" mass="36520">MSGMVMPCITDHLVLRTIDGAADLLVEELRAMASIHSIRQPSVDTVECTLDGSLDELAACGLYSTVAVRDLDQSLRTGALSSLPLPVRFRVGTADPAQRREMIDATEQRFGWVNRPGDWDVNLVPSAGGWIAEFGPLSWTRRFGRLERLPWSTNLIVAEVLVRLAKIQPGQRVVDPFCGTGTILLSVRRSHPTTRLLGLDHNATALTLATANSVGGSLSFVRGVAELLPIAGRSVDRVVANLPFGKQVGSHRANRTLYPAVLDEIDRVLTADGRAVLLTEDKRLLQGVIERQRALKVVRQRLLRYNGATPTAYVLARTRLSRTARLPRTARAR</sequence>
<evidence type="ECO:0000313" key="3">
    <source>
        <dbReference type="Proteomes" id="UP000292346"/>
    </source>
</evidence>
<dbReference type="OrthoDB" id="1637728at2"/>
<dbReference type="InterPro" id="IPR029063">
    <property type="entry name" value="SAM-dependent_MTases_sf"/>
</dbReference>
<keyword evidence="2" id="KW-0808">Transferase</keyword>
<dbReference type="Gene3D" id="3.40.50.150">
    <property type="entry name" value="Vaccinia Virus protein VP39"/>
    <property type="match status" value="1"/>
</dbReference>
<dbReference type="CDD" id="cd02440">
    <property type="entry name" value="AdoMet_MTases"/>
    <property type="match status" value="1"/>
</dbReference>
<dbReference type="GO" id="GO:0030488">
    <property type="term" value="P:tRNA methylation"/>
    <property type="evidence" value="ECO:0007669"/>
    <property type="project" value="TreeGrafter"/>
</dbReference>
<feature type="domain" description="Ribosomal RNA large subunit methyltransferase K/L-like methyltransferase" evidence="1">
    <location>
        <begin position="157"/>
        <end position="299"/>
    </location>
</feature>
<dbReference type="SUPFAM" id="SSF53335">
    <property type="entry name" value="S-adenosyl-L-methionine-dependent methyltransferases"/>
    <property type="match status" value="1"/>
</dbReference>
<name>A0A4R0H3K3_9ACTN</name>
<gene>
    <name evidence="2" type="ORF">E0H45_34570</name>
</gene>
<reference evidence="2 3" key="1">
    <citation type="submission" date="2019-02" db="EMBL/GenBank/DDBJ databases">
        <title>Kribbella capetownensis sp. nov. and Kribbella speibonae sp. nov., isolated from soil.</title>
        <authorList>
            <person name="Curtis S.M."/>
            <person name="Norton I."/>
            <person name="Everest G.J."/>
            <person name="Meyers P.R."/>
        </authorList>
    </citation>
    <scope>NUCLEOTIDE SEQUENCE [LARGE SCALE GENOMIC DNA]</scope>
    <source>
        <strain evidence="2 3">KCTC 29219</strain>
    </source>
</reference>
<dbReference type="Pfam" id="PF01170">
    <property type="entry name" value="UPF0020"/>
    <property type="match status" value="1"/>
</dbReference>
<comment type="caution">
    <text evidence="2">The sequence shown here is derived from an EMBL/GenBank/DDBJ whole genome shotgun (WGS) entry which is preliminary data.</text>
</comment>
<dbReference type="PANTHER" id="PTHR14911:SF13">
    <property type="entry name" value="TRNA (GUANINE(6)-N2)-METHYLTRANSFERASE THUMP3"/>
    <property type="match status" value="1"/>
</dbReference>
<dbReference type="AlphaFoldDB" id="A0A4R0H3K3"/>
<dbReference type="Proteomes" id="UP000292346">
    <property type="component" value="Unassembled WGS sequence"/>
</dbReference>
<accession>A0A4R0H3K3</accession>
<protein>
    <submittedName>
        <fullName evidence="2">Methyltransferase domain-containing protein</fullName>
    </submittedName>
</protein>
<proteinExistence type="predicted"/>
<keyword evidence="3" id="KW-1185">Reference proteome</keyword>
<keyword evidence="2" id="KW-0489">Methyltransferase</keyword>
<dbReference type="EMBL" id="SJJZ01000004">
    <property type="protein sequence ID" value="TCC04208.1"/>
    <property type="molecule type" value="Genomic_DNA"/>
</dbReference>
<dbReference type="GO" id="GO:0016423">
    <property type="term" value="F:tRNA (guanine) methyltransferase activity"/>
    <property type="evidence" value="ECO:0007669"/>
    <property type="project" value="TreeGrafter"/>
</dbReference>
<dbReference type="InterPro" id="IPR000241">
    <property type="entry name" value="RlmKL-like_Mtase"/>
</dbReference>